<dbReference type="EMBL" id="KV878210">
    <property type="protein sequence ID" value="OJJ39761.1"/>
    <property type="molecule type" value="Genomic_DNA"/>
</dbReference>
<dbReference type="Proteomes" id="UP000184383">
    <property type="component" value="Unassembled WGS sequence"/>
</dbReference>
<dbReference type="Gene3D" id="3.30.160.60">
    <property type="entry name" value="Classic Zinc Finger"/>
    <property type="match status" value="1"/>
</dbReference>
<keyword evidence="5" id="KW-1185">Reference proteome</keyword>
<dbReference type="RefSeq" id="XP_040693437.1">
    <property type="nucleotide sequence ID" value="XM_040832743.1"/>
</dbReference>
<dbReference type="InterPro" id="IPR036236">
    <property type="entry name" value="Znf_C2H2_sf"/>
</dbReference>
<feature type="compositionally biased region" description="Low complexity" evidence="2">
    <location>
        <begin position="202"/>
        <end position="212"/>
    </location>
</feature>
<dbReference type="GeneID" id="63748591"/>
<evidence type="ECO:0000256" key="1">
    <source>
        <dbReference type="PROSITE-ProRule" id="PRU00042"/>
    </source>
</evidence>
<feature type="compositionally biased region" description="Basic residues" evidence="2">
    <location>
        <begin position="187"/>
        <end position="196"/>
    </location>
</feature>
<feature type="domain" description="C2H2-type" evidence="3">
    <location>
        <begin position="298"/>
        <end position="328"/>
    </location>
</feature>
<dbReference type="InterPro" id="IPR013087">
    <property type="entry name" value="Znf_C2H2_type"/>
</dbReference>
<organism evidence="4 5">
    <name type="scientific">Aspergillus wentii DTO 134E9</name>
    <dbReference type="NCBI Taxonomy" id="1073089"/>
    <lineage>
        <taxon>Eukaryota</taxon>
        <taxon>Fungi</taxon>
        <taxon>Dikarya</taxon>
        <taxon>Ascomycota</taxon>
        <taxon>Pezizomycotina</taxon>
        <taxon>Eurotiomycetes</taxon>
        <taxon>Eurotiomycetidae</taxon>
        <taxon>Eurotiales</taxon>
        <taxon>Aspergillaceae</taxon>
        <taxon>Aspergillus</taxon>
        <taxon>Aspergillus subgen. Cremei</taxon>
    </lineage>
</organism>
<dbReference type="GO" id="GO:0008270">
    <property type="term" value="F:zinc ion binding"/>
    <property type="evidence" value="ECO:0007669"/>
    <property type="project" value="UniProtKB-KW"/>
</dbReference>
<keyword evidence="1" id="KW-0862">Zinc</keyword>
<evidence type="ECO:0000313" key="5">
    <source>
        <dbReference type="Proteomes" id="UP000184383"/>
    </source>
</evidence>
<accession>A0A1L9RXT8</accession>
<dbReference type="SMART" id="SM00355">
    <property type="entry name" value="ZnF_C2H2"/>
    <property type="match status" value="3"/>
</dbReference>
<dbReference type="SUPFAM" id="SSF57667">
    <property type="entry name" value="beta-beta-alpha zinc fingers"/>
    <property type="match status" value="1"/>
</dbReference>
<dbReference type="PROSITE" id="PS50157">
    <property type="entry name" value="ZINC_FINGER_C2H2_2"/>
    <property type="match status" value="1"/>
</dbReference>
<reference evidence="5" key="1">
    <citation type="journal article" date="2017" name="Genome Biol.">
        <title>Comparative genomics reveals high biological diversity and specific adaptations in the industrially and medically important fungal genus Aspergillus.</title>
        <authorList>
            <person name="de Vries R.P."/>
            <person name="Riley R."/>
            <person name="Wiebenga A."/>
            <person name="Aguilar-Osorio G."/>
            <person name="Amillis S."/>
            <person name="Uchima C.A."/>
            <person name="Anderluh G."/>
            <person name="Asadollahi M."/>
            <person name="Askin M."/>
            <person name="Barry K."/>
            <person name="Battaglia E."/>
            <person name="Bayram O."/>
            <person name="Benocci T."/>
            <person name="Braus-Stromeyer S.A."/>
            <person name="Caldana C."/>
            <person name="Canovas D."/>
            <person name="Cerqueira G.C."/>
            <person name="Chen F."/>
            <person name="Chen W."/>
            <person name="Choi C."/>
            <person name="Clum A."/>
            <person name="Dos Santos R.A."/>
            <person name="Damasio A.R."/>
            <person name="Diallinas G."/>
            <person name="Emri T."/>
            <person name="Fekete E."/>
            <person name="Flipphi M."/>
            <person name="Freyberg S."/>
            <person name="Gallo A."/>
            <person name="Gournas C."/>
            <person name="Habgood R."/>
            <person name="Hainaut M."/>
            <person name="Harispe M.L."/>
            <person name="Henrissat B."/>
            <person name="Hilden K.S."/>
            <person name="Hope R."/>
            <person name="Hossain A."/>
            <person name="Karabika E."/>
            <person name="Karaffa L."/>
            <person name="Karanyi Z."/>
            <person name="Krasevec N."/>
            <person name="Kuo A."/>
            <person name="Kusch H."/>
            <person name="LaButti K."/>
            <person name="Lagendijk E.L."/>
            <person name="Lapidus A."/>
            <person name="Levasseur A."/>
            <person name="Lindquist E."/>
            <person name="Lipzen A."/>
            <person name="Logrieco A.F."/>
            <person name="MacCabe A."/>
            <person name="Maekelae M.R."/>
            <person name="Malavazi I."/>
            <person name="Melin P."/>
            <person name="Meyer V."/>
            <person name="Mielnichuk N."/>
            <person name="Miskei M."/>
            <person name="Molnar A.P."/>
            <person name="Mule G."/>
            <person name="Ngan C.Y."/>
            <person name="Orejas M."/>
            <person name="Orosz E."/>
            <person name="Ouedraogo J.P."/>
            <person name="Overkamp K.M."/>
            <person name="Park H.-S."/>
            <person name="Perrone G."/>
            <person name="Piumi F."/>
            <person name="Punt P.J."/>
            <person name="Ram A.F."/>
            <person name="Ramon A."/>
            <person name="Rauscher S."/>
            <person name="Record E."/>
            <person name="Riano-Pachon D.M."/>
            <person name="Robert V."/>
            <person name="Roehrig J."/>
            <person name="Ruller R."/>
            <person name="Salamov A."/>
            <person name="Salih N.S."/>
            <person name="Samson R.A."/>
            <person name="Sandor E."/>
            <person name="Sanguinetti M."/>
            <person name="Schuetze T."/>
            <person name="Sepcic K."/>
            <person name="Shelest E."/>
            <person name="Sherlock G."/>
            <person name="Sophianopoulou V."/>
            <person name="Squina F.M."/>
            <person name="Sun H."/>
            <person name="Susca A."/>
            <person name="Todd R.B."/>
            <person name="Tsang A."/>
            <person name="Unkles S.E."/>
            <person name="van de Wiele N."/>
            <person name="van Rossen-Uffink D."/>
            <person name="Oliveira J.V."/>
            <person name="Vesth T.C."/>
            <person name="Visser J."/>
            <person name="Yu J.-H."/>
            <person name="Zhou M."/>
            <person name="Andersen M.R."/>
            <person name="Archer D.B."/>
            <person name="Baker S.E."/>
            <person name="Benoit I."/>
            <person name="Brakhage A.A."/>
            <person name="Braus G.H."/>
            <person name="Fischer R."/>
            <person name="Frisvad J.C."/>
            <person name="Goldman G.H."/>
            <person name="Houbraken J."/>
            <person name="Oakley B."/>
            <person name="Pocsi I."/>
            <person name="Scazzocchio C."/>
            <person name="Seiboth B."/>
            <person name="vanKuyk P.A."/>
            <person name="Wortman J."/>
            <person name="Dyer P.S."/>
            <person name="Grigoriev I.V."/>
        </authorList>
    </citation>
    <scope>NUCLEOTIDE SEQUENCE [LARGE SCALE GENOMIC DNA]</scope>
    <source>
        <strain evidence="5">DTO 134E9</strain>
    </source>
</reference>
<dbReference type="VEuPathDB" id="FungiDB:ASPWEDRAFT_25561"/>
<dbReference type="STRING" id="1073089.A0A1L9RXT8"/>
<protein>
    <recommendedName>
        <fullName evidence="3">C2H2-type domain-containing protein</fullName>
    </recommendedName>
</protein>
<name>A0A1L9RXT8_ASPWE</name>
<feature type="compositionally biased region" description="Polar residues" evidence="2">
    <location>
        <begin position="21"/>
        <end position="35"/>
    </location>
</feature>
<gene>
    <name evidence="4" type="ORF">ASPWEDRAFT_25561</name>
</gene>
<evidence type="ECO:0000259" key="3">
    <source>
        <dbReference type="PROSITE" id="PS50157"/>
    </source>
</evidence>
<feature type="region of interest" description="Disordered" evidence="2">
    <location>
        <begin position="1"/>
        <end position="39"/>
    </location>
</feature>
<proteinExistence type="predicted"/>
<dbReference type="OrthoDB" id="654211at2759"/>
<evidence type="ECO:0000313" key="4">
    <source>
        <dbReference type="EMBL" id="OJJ39761.1"/>
    </source>
</evidence>
<keyword evidence="1" id="KW-0479">Metal-binding</keyword>
<feature type="compositionally biased region" description="Polar residues" evidence="2">
    <location>
        <begin position="167"/>
        <end position="184"/>
    </location>
</feature>
<dbReference type="PROSITE" id="PS00028">
    <property type="entry name" value="ZINC_FINGER_C2H2_1"/>
    <property type="match status" value="1"/>
</dbReference>
<keyword evidence="1" id="KW-0863">Zinc-finger</keyword>
<dbReference type="AlphaFoldDB" id="A0A1L9RXT8"/>
<feature type="region of interest" description="Disordered" evidence="2">
    <location>
        <begin position="156"/>
        <end position="230"/>
    </location>
</feature>
<evidence type="ECO:0000256" key="2">
    <source>
        <dbReference type="SAM" id="MobiDB-lite"/>
    </source>
</evidence>
<sequence>MDRHFLAPDNYISSSRDRSPVSDTASHSTYASTEPSMHPNICTESGLPLLLSDQCFVQSPTMQQNHFQPTSFHTLPSDASNFIPYQADTIHHVSEEDTGGLYFPYITQQGIESIPSLSTNDHTTPFDISASCLPINQWIQQPTYLYQTDYQNTTDASFHSLPEDQPTAFSTSPPSTIIHNSPITNYHYHHHNHHKQDHQQHHTQTQTTHQAPSPSPQPQPSPNISTYGHPNPDGTWRCAYPGCTSQTTFRRACDLRKHFTRHRKHLFCRHVGCPQASRGGFSSSKDRARHEAKHNPGVLCEWDGCGRIFSRVDNMKDHVRRIHKRASA</sequence>